<protein>
    <submittedName>
        <fullName evidence="9">Uncharacterized protein</fullName>
    </submittedName>
</protein>
<dbReference type="InterPro" id="IPR034154">
    <property type="entry name" value="TOPRIM_DnaG/twinkle"/>
</dbReference>
<dbReference type="EMBL" id="CP009122">
    <property type="protein sequence ID" value="AJA09745.1"/>
    <property type="molecule type" value="Genomic_DNA"/>
</dbReference>
<evidence type="ECO:0000256" key="6">
    <source>
        <dbReference type="ARBA" id="ARBA00023163"/>
    </source>
</evidence>
<dbReference type="Gene3D" id="3.90.580.10">
    <property type="entry name" value="Zinc finger, CHC2-type domain"/>
    <property type="match status" value="1"/>
</dbReference>
<dbReference type="STRING" id="1515612.SKP52_14300"/>
<name>A0A0A7PIC9_9SPHN</name>
<keyword evidence="3" id="KW-0808">Transferase</keyword>
<dbReference type="GO" id="GO:0016779">
    <property type="term" value="F:nucleotidyltransferase activity"/>
    <property type="evidence" value="ECO:0007669"/>
    <property type="project" value="UniProtKB-KW"/>
</dbReference>
<feature type="domain" description="DUF7146" evidence="8">
    <location>
        <begin position="99"/>
        <end position="198"/>
    </location>
</feature>
<dbReference type="InterPro" id="IPR055570">
    <property type="entry name" value="DUF7146"/>
</dbReference>
<dbReference type="InterPro" id="IPR006171">
    <property type="entry name" value="TOPRIM_dom"/>
</dbReference>
<dbReference type="GO" id="GO:0008270">
    <property type="term" value="F:zinc ion binding"/>
    <property type="evidence" value="ECO:0007669"/>
    <property type="project" value="InterPro"/>
</dbReference>
<dbReference type="Proteomes" id="UP000030907">
    <property type="component" value="Chromosome"/>
</dbReference>
<evidence type="ECO:0000256" key="2">
    <source>
        <dbReference type="ARBA" id="ARBA00022515"/>
    </source>
</evidence>
<dbReference type="AlphaFoldDB" id="A0A0A7PIC9"/>
<keyword evidence="5" id="KW-0235">DNA replication</keyword>
<dbReference type="Pfam" id="PF23639">
    <property type="entry name" value="DUF7146"/>
    <property type="match status" value="1"/>
</dbReference>
<keyword evidence="2" id="KW-0639">Primosome</keyword>
<evidence type="ECO:0000256" key="5">
    <source>
        <dbReference type="ARBA" id="ARBA00022705"/>
    </source>
</evidence>
<dbReference type="HOGENOM" id="CLU_059689_2_0_5"/>
<accession>A0A0A7PIC9</accession>
<dbReference type="GO" id="GO:0000428">
    <property type="term" value="C:DNA-directed RNA polymerase complex"/>
    <property type="evidence" value="ECO:0007669"/>
    <property type="project" value="UniProtKB-KW"/>
</dbReference>
<gene>
    <name evidence="9" type="ORF">SKP52_14300</name>
</gene>
<evidence type="ECO:0000256" key="4">
    <source>
        <dbReference type="ARBA" id="ARBA00022695"/>
    </source>
</evidence>
<evidence type="ECO:0000259" key="7">
    <source>
        <dbReference type="Pfam" id="PF13362"/>
    </source>
</evidence>
<dbReference type="OrthoDB" id="7465087at2"/>
<evidence type="ECO:0000313" key="9">
    <source>
        <dbReference type="EMBL" id="AJA09745.1"/>
    </source>
</evidence>
<evidence type="ECO:0000256" key="3">
    <source>
        <dbReference type="ARBA" id="ARBA00022679"/>
    </source>
</evidence>
<sequence>MPAGFSTSRKPELEVAGAALVRRLGGAWSGDSGMCCCPAHDDRTPSLSVRVGETRLLFKCFAGCDISDVLRALRRDDLTALDAHDGRGVPSCLPKEWLQRRARELWGIGRPINWTIAETYLRNRSIDIAPDCLRFAPRTPLGRGRLAVFRPAMLAAVTDDSGLVAVHRTFLDRKGRRARDLQHPRRLLGHPRTGAVRLAPATDTLGIAEGIETAISAMILLGIPVWAALGNERIPRIATPDSVSRLILLPDNDRAGRLAVPLAMKAQAVSGRRIETIWPWNDRNDWNDVLRHGGKGARDWRRRAA</sequence>
<dbReference type="GO" id="GO:0003677">
    <property type="term" value="F:DNA binding"/>
    <property type="evidence" value="ECO:0007669"/>
    <property type="project" value="InterPro"/>
</dbReference>
<keyword evidence="4" id="KW-0548">Nucleotidyltransferase</keyword>
<keyword evidence="1" id="KW-0240">DNA-directed RNA polymerase</keyword>
<keyword evidence="10" id="KW-1185">Reference proteome</keyword>
<reference evidence="9 10" key="1">
    <citation type="journal article" date="2015" name="Int. J. Syst. Evol. Microbiol.">
        <title>Description of Sphingopyxis fribergensis sp. nov. - a soil bacterium with the ability to degrade styrene and phenylacetic acid.</title>
        <authorList>
            <person name="Oelschlagel M."/>
            <person name="Ruckert C."/>
            <person name="Kalinowski J."/>
            <person name="Schmidt G."/>
            <person name="Schlomann M."/>
            <person name="Tischler D."/>
        </authorList>
    </citation>
    <scope>NUCLEOTIDE SEQUENCE [LARGE SCALE GENOMIC DNA]</scope>
    <source>
        <strain evidence="9 10">Kp5.2</strain>
    </source>
</reference>
<evidence type="ECO:0000256" key="1">
    <source>
        <dbReference type="ARBA" id="ARBA00022478"/>
    </source>
</evidence>
<feature type="domain" description="Toprim" evidence="7">
    <location>
        <begin position="205"/>
        <end position="295"/>
    </location>
</feature>
<proteinExistence type="predicted"/>
<dbReference type="KEGG" id="sphk:SKP52_14300"/>
<dbReference type="Pfam" id="PF13362">
    <property type="entry name" value="Toprim_3"/>
    <property type="match status" value="1"/>
</dbReference>
<dbReference type="CDD" id="cd01029">
    <property type="entry name" value="TOPRIM_primases"/>
    <property type="match status" value="1"/>
</dbReference>
<dbReference type="InterPro" id="IPR036977">
    <property type="entry name" value="DNA_primase_Znf_CHC2"/>
</dbReference>
<evidence type="ECO:0000313" key="10">
    <source>
        <dbReference type="Proteomes" id="UP000030907"/>
    </source>
</evidence>
<dbReference type="SUPFAM" id="SSF57783">
    <property type="entry name" value="Zinc beta-ribbon"/>
    <property type="match status" value="1"/>
</dbReference>
<evidence type="ECO:0000259" key="8">
    <source>
        <dbReference type="Pfam" id="PF23639"/>
    </source>
</evidence>
<organism evidence="9 10">
    <name type="scientific">Sphingopyxis fribergensis</name>
    <dbReference type="NCBI Taxonomy" id="1515612"/>
    <lineage>
        <taxon>Bacteria</taxon>
        <taxon>Pseudomonadati</taxon>
        <taxon>Pseudomonadota</taxon>
        <taxon>Alphaproteobacteria</taxon>
        <taxon>Sphingomonadales</taxon>
        <taxon>Sphingomonadaceae</taxon>
        <taxon>Sphingopyxis</taxon>
    </lineage>
</organism>
<dbReference type="GO" id="GO:0006269">
    <property type="term" value="P:DNA replication, synthesis of primer"/>
    <property type="evidence" value="ECO:0007669"/>
    <property type="project" value="UniProtKB-KW"/>
</dbReference>
<dbReference type="GO" id="GO:1990077">
    <property type="term" value="C:primosome complex"/>
    <property type="evidence" value="ECO:0007669"/>
    <property type="project" value="UniProtKB-KW"/>
</dbReference>
<keyword evidence="6" id="KW-0804">Transcription</keyword>